<dbReference type="Proteomes" id="UP000276260">
    <property type="component" value="Unassembled WGS sequence"/>
</dbReference>
<accession>A0A3P3QRL4</accession>
<keyword evidence="2" id="KW-1185">Reference proteome</keyword>
<gene>
    <name evidence="1" type="ORF">EIK76_07370</name>
</gene>
<dbReference type="AlphaFoldDB" id="A0A3P3QRL4"/>
<comment type="caution">
    <text evidence="1">The sequence shown here is derived from an EMBL/GenBank/DDBJ whole genome shotgun (WGS) entry which is preliminary data.</text>
</comment>
<protein>
    <submittedName>
        <fullName evidence="1">Uncharacterized protein</fullName>
    </submittedName>
</protein>
<evidence type="ECO:0000313" key="1">
    <source>
        <dbReference type="EMBL" id="RRJ23862.1"/>
    </source>
</evidence>
<dbReference type="EMBL" id="RRCF01000001">
    <property type="protein sequence ID" value="RRJ23862.1"/>
    <property type="molecule type" value="Genomic_DNA"/>
</dbReference>
<dbReference type="OrthoDB" id="5765369at2"/>
<proteinExistence type="predicted"/>
<sequence>MSDSPLYLIYDPAFDDMDAEGCPGFGFILVFDEQDLDNYQSGENPPFPAVSMLFTDHADGSISGDLLGWAQLDAEIFQQFPLGQFFQLMEQAAQVAINAYRQVGQVPDKLIAQLLPDDDLIQFDVQFATLELNDAEAESQLAKQMMSGRPYLDS</sequence>
<name>A0A3P3QRL4_9GAMM</name>
<evidence type="ECO:0000313" key="2">
    <source>
        <dbReference type="Proteomes" id="UP000276260"/>
    </source>
</evidence>
<organism evidence="1 2">
    <name type="scientific">Rheinheimera mesophila</name>
    <dbReference type="NCBI Taxonomy" id="1547515"/>
    <lineage>
        <taxon>Bacteria</taxon>
        <taxon>Pseudomonadati</taxon>
        <taxon>Pseudomonadota</taxon>
        <taxon>Gammaproteobacteria</taxon>
        <taxon>Chromatiales</taxon>
        <taxon>Chromatiaceae</taxon>
        <taxon>Rheinheimera</taxon>
    </lineage>
</organism>
<reference evidence="1 2" key="1">
    <citation type="submission" date="2018-11" db="EMBL/GenBank/DDBJ databases">
        <title>Draft genome analysis of Rheinheimera mesophila isolated from an industrial waste site.</title>
        <authorList>
            <person name="Yu Q."/>
            <person name="Qi Y."/>
            <person name="Zhang H."/>
            <person name="Lu Y."/>
            <person name="Pu J."/>
        </authorList>
    </citation>
    <scope>NUCLEOTIDE SEQUENCE [LARGE SCALE GENOMIC DNA]</scope>
    <source>
        <strain evidence="1 2">IITR13</strain>
    </source>
</reference>
<dbReference type="RefSeq" id="WP_046519881.1">
    <property type="nucleotide sequence ID" value="NZ_LAVS01000019.1"/>
</dbReference>